<dbReference type="InterPro" id="IPR011010">
    <property type="entry name" value="DNA_brk_join_enz"/>
</dbReference>
<organism evidence="2 3">
    <name type="scientific">Phrynocephalus forsythii</name>
    <dbReference type="NCBI Taxonomy" id="171643"/>
    <lineage>
        <taxon>Eukaryota</taxon>
        <taxon>Metazoa</taxon>
        <taxon>Chordata</taxon>
        <taxon>Craniata</taxon>
        <taxon>Vertebrata</taxon>
        <taxon>Euteleostomi</taxon>
        <taxon>Lepidosauria</taxon>
        <taxon>Squamata</taxon>
        <taxon>Bifurcata</taxon>
        <taxon>Unidentata</taxon>
        <taxon>Episquamata</taxon>
        <taxon>Toxicofera</taxon>
        <taxon>Iguania</taxon>
        <taxon>Acrodonta</taxon>
        <taxon>Agamidae</taxon>
        <taxon>Agaminae</taxon>
        <taxon>Phrynocephalus</taxon>
    </lineage>
</organism>
<dbReference type="Proteomes" id="UP001142489">
    <property type="component" value="Unassembled WGS sequence"/>
</dbReference>
<dbReference type="SUPFAM" id="SSF56349">
    <property type="entry name" value="DNA breaking-rejoining enzymes"/>
    <property type="match status" value="1"/>
</dbReference>
<dbReference type="GO" id="GO:0006310">
    <property type="term" value="P:DNA recombination"/>
    <property type="evidence" value="ECO:0007669"/>
    <property type="project" value="UniProtKB-KW"/>
</dbReference>
<protein>
    <submittedName>
        <fullName evidence="2">Uncharacterized protein</fullName>
    </submittedName>
</protein>
<evidence type="ECO:0000313" key="3">
    <source>
        <dbReference type="Proteomes" id="UP001142489"/>
    </source>
</evidence>
<evidence type="ECO:0000256" key="1">
    <source>
        <dbReference type="ARBA" id="ARBA00023172"/>
    </source>
</evidence>
<dbReference type="PANTHER" id="PTHR34605">
    <property type="entry name" value="PHAGE_INTEGRASE DOMAIN-CONTAINING PROTEIN"/>
    <property type="match status" value="1"/>
</dbReference>
<dbReference type="Gene3D" id="1.10.443.10">
    <property type="entry name" value="Intergrase catalytic core"/>
    <property type="match status" value="1"/>
</dbReference>
<feature type="non-terminal residue" evidence="2">
    <location>
        <position position="1"/>
    </location>
</feature>
<reference evidence="2" key="1">
    <citation type="journal article" date="2023" name="DNA Res.">
        <title>Chromosome-level genome assembly of Phrynocephalus forsythii using third-generation DNA sequencing and Hi-C analysis.</title>
        <authorList>
            <person name="Qi Y."/>
            <person name="Zhao W."/>
            <person name="Zhao Y."/>
            <person name="Niu C."/>
            <person name="Cao S."/>
            <person name="Zhang Y."/>
        </authorList>
    </citation>
    <scope>NUCLEOTIDE SEQUENCE</scope>
    <source>
        <tissue evidence="2">Muscle</tissue>
    </source>
</reference>
<sequence>MVEGYGKEKGTKKDNRCPITPEILKHLDVQWQHVCRDVYEQALLVAYFAALRITDASISQGKWTLSICKSKTIQTGKGALIELGPCLVTEICPAAATQQFLQLRGEAKGYLFCHRDGSPLTKSPVLENHLRSAAEGGTPECALRHTLFALGHPQLQQPLAMIGWESKTLAAGNPIDT</sequence>
<proteinExistence type="predicted"/>
<dbReference type="AlphaFoldDB" id="A0A9Q0XJE4"/>
<dbReference type="PANTHER" id="PTHR34605:SF3">
    <property type="entry name" value="P CELL-TYPE AGGLUTINATION PROTEIN MAP4-LIKE-RELATED"/>
    <property type="match status" value="1"/>
</dbReference>
<dbReference type="OrthoDB" id="9863428at2759"/>
<keyword evidence="3" id="KW-1185">Reference proteome</keyword>
<dbReference type="GO" id="GO:0015074">
    <property type="term" value="P:DNA integration"/>
    <property type="evidence" value="ECO:0007669"/>
    <property type="project" value="InterPro"/>
</dbReference>
<dbReference type="InterPro" id="IPR013762">
    <property type="entry name" value="Integrase-like_cat_sf"/>
</dbReference>
<name>A0A9Q0XJE4_9SAUR</name>
<accession>A0A9Q0XJE4</accession>
<dbReference type="GO" id="GO:0003677">
    <property type="term" value="F:DNA binding"/>
    <property type="evidence" value="ECO:0007669"/>
    <property type="project" value="InterPro"/>
</dbReference>
<dbReference type="InterPro" id="IPR052925">
    <property type="entry name" value="Phage_Integrase-like_Recomb"/>
</dbReference>
<comment type="caution">
    <text evidence="2">The sequence shown here is derived from an EMBL/GenBank/DDBJ whole genome shotgun (WGS) entry which is preliminary data.</text>
</comment>
<gene>
    <name evidence="2" type="ORF">JRQ81_003014</name>
</gene>
<dbReference type="EMBL" id="JAPFRF010000011">
    <property type="protein sequence ID" value="KAJ7316852.1"/>
    <property type="molecule type" value="Genomic_DNA"/>
</dbReference>
<evidence type="ECO:0000313" key="2">
    <source>
        <dbReference type="EMBL" id="KAJ7316852.1"/>
    </source>
</evidence>
<keyword evidence="1" id="KW-0233">DNA recombination</keyword>